<accession>A0A261Y1I1</accession>
<protein>
    <submittedName>
        <fullName evidence="2">Uncharacterized protein</fullName>
    </submittedName>
</protein>
<feature type="compositionally biased region" description="Basic residues" evidence="1">
    <location>
        <begin position="11"/>
        <end position="20"/>
    </location>
</feature>
<feature type="region of interest" description="Disordered" evidence="1">
    <location>
        <begin position="1"/>
        <end position="38"/>
    </location>
</feature>
<evidence type="ECO:0000313" key="2">
    <source>
        <dbReference type="EMBL" id="OZJ04479.1"/>
    </source>
</evidence>
<name>A0A261Y1I1_9FUNG</name>
<evidence type="ECO:0000313" key="3">
    <source>
        <dbReference type="Proteomes" id="UP000242875"/>
    </source>
</evidence>
<dbReference type="InterPro" id="IPR019268">
    <property type="entry name" value="DUF2278"/>
</dbReference>
<evidence type="ECO:0000256" key="1">
    <source>
        <dbReference type="SAM" id="MobiDB-lite"/>
    </source>
</evidence>
<gene>
    <name evidence="2" type="ORF">BZG36_02677</name>
</gene>
<sequence length="234" mass="26280">MNQLEPSSHPHGNRHHKTHHPQGNANFGIPVASDPGKVGSGNHFEIHLMDKTGTEYRAAVNCLSDDGSELQYHYIEPFNHPYSQLMDQWLSSSASNTVYPLTTRKTVVRLTTFGTNHPSSLSDFKNMHMRSAGPENALQQLIQRNVEQIVADQANGPAYIICVGDHWRPESKPDQEFGFTPGNGIHNIHMKQNDDSRHRAEDGPWQDGAIFFRLANGSYNALFTKFQTQSWTSS</sequence>
<reference evidence="2 3" key="1">
    <citation type="journal article" date="2017" name="Mycologia">
        <title>Bifiguratus adelaidae, gen. et sp. nov., a new member of Mucoromycotina in endophytic and soil-dwelling habitats.</title>
        <authorList>
            <person name="Torres-Cruz T.J."/>
            <person name="Billingsley Tobias T.L."/>
            <person name="Almatruk M."/>
            <person name="Hesse C."/>
            <person name="Kuske C.R."/>
            <person name="Desiro A."/>
            <person name="Benucci G.M."/>
            <person name="Bonito G."/>
            <person name="Stajich J.E."/>
            <person name="Dunlap C."/>
            <person name="Arnold A.E."/>
            <person name="Porras-Alfaro A."/>
        </authorList>
    </citation>
    <scope>NUCLEOTIDE SEQUENCE [LARGE SCALE GENOMIC DNA]</scope>
    <source>
        <strain evidence="2 3">AZ0501</strain>
    </source>
</reference>
<proteinExistence type="predicted"/>
<dbReference type="Pfam" id="PF10042">
    <property type="entry name" value="DUF2278"/>
    <property type="match status" value="1"/>
</dbReference>
<dbReference type="Proteomes" id="UP000242875">
    <property type="component" value="Unassembled WGS sequence"/>
</dbReference>
<keyword evidence="3" id="KW-1185">Reference proteome</keyword>
<comment type="caution">
    <text evidence="2">The sequence shown here is derived from an EMBL/GenBank/DDBJ whole genome shotgun (WGS) entry which is preliminary data.</text>
</comment>
<dbReference type="AlphaFoldDB" id="A0A261Y1I1"/>
<organism evidence="2 3">
    <name type="scientific">Bifiguratus adelaidae</name>
    <dbReference type="NCBI Taxonomy" id="1938954"/>
    <lineage>
        <taxon>Eukaryota</taxon>
        <taxon>Fungi</taxon>
        <taxon>Fungi incertae sedis</taxon>
        <taxon>Mucoromycota</taxon>
        <taxon>Mucoromycotina</taxon>
        <taxon>Endogonomycetes</taxon>
        <taxon>Endogonales</taxon>
        <taxon>Endogonales incertae sedis</taxon>
        <taxon>Bifiguratus</taxon>
    </lineage>
</organism>
<dbReference type="EMBL" id="MVBO01000039">
    <property type="protein sequence ID" value="OZJ04479.1"/>
    <property type="molecule type" value="Genomic_DNA"/>
</dbReference>